<evidence type="ECO:0000256" key="1">
    <source>
        <dbReference type="SAM" id="MobiDB-lite"/>
    </source>
</evidence>
<evidence type="ECO:0000313" key="3">
    <source>
        <dbReference type="Proteomes" id="UP001141806"/>
    </source>
</evidence>
<dbReference type="Proteomes" id="UP001141806">
    <property type="component" value="Unassembled WGS sequence"/>
</dbReference>
<feature type="region of interest" description="Disordered" evidence="1">
    <location>
        <begin position="96"/>
        <end position="119"/>
    </location>
</feature>
<feature type="region of interest" description="Disordered" evidence="1">
    <location>
        <begin position="1"/>
        <end position="73"/>
    </location>
</feature>
<evidence type="ECO:0000313" key="2">
    <source>
        <dbReference type="EMBL" id="KAJ4951084.1"/>
    </source>
</evidence>
<sequence>MASYNLNETRSSHMNGDIPRDPMDIPMAHEERAPEVHPEEGRGEPATQFAIKDPPPPPPELSNSSPPNVPIDSEEHQNFLKNRLKLTCVAVALTRASSMKPQDSTQLADGGSQASNTSQLSFQAPGKEYGRRTATVHCHVGELRKLDSGHHCHITR</sequence>
<name>A0A9Q0GST4_9MAGN</name>
<comment type="caution">
    <text evidence="2">The sequence shown here is derived from an EMBL/GenBank/DDBJ whole genome shotgun (WGS) entry which is preliminary data.</text>
</comment>
<feature type="compositionally biased region" description="Basic and acidic residues" evidence="1">
    <location>
        <begin position="18"/>
        <end position="43"/>
    </location>
</feature>
<feature type="compositionally biased region" description="Polar residues" evidence="1">
    <location>
        <begin position="1"/>
        <end position="14"/>
    </location>
</feature>
<dbReference type="AlphaFoldDB" id="A0A9Q0GST4"/>
<dbReference type="EMBL" id="JAMYWD010000012">
    <property type="protein sequence ID" value="KAJ4951084.1"/>
    <property type="molecule type" value="Genomic_DNA"/>
</dbReference>
<organism evidence="2 3">
    <name type="scientific">Protea cynaroides</name>
    <dbReference type="NCBI Taxonomy" id="273540"/>
    <lineage>
        <taxon>Eukaryota</taxon>
        <taxon>Viridiplantae</taxon>
        <taxon>Streptophyta</taxon>
        <taxon>Embryophyta</taxon>
        <taxon>Tracheophyta</taxon>
        <taxon>Spermatophyta</taxon>
        <taxon>Magnoliopsida</taxon>
        <taxon>Proteales</taxon>
        <taxon>Proteaceae</taxon>
        <taxon>Protea</taxon>
    </lineage>
</organism>
<accession>A0A9Q0GST4</accession>
<keyword evidence="3" id="KW-1185">Reference proteome</keyword>
<gene>
    <name evidence="2" type="ORF">NE237_027916</name>
</gene>
<reference evidence="2" key="1">
    <citation type="journal article" date="2023" name="Plant J.">
        <title>The genome of the king protea, Protea cynaroides.</title>
        <authorList>
            <person name="Chang J."/>
            <person name="Duong T.A."/>
            <person name="Schoeman C."/>
            <person name="Ma X."/>
            <person name="Roodt D."/>
            <person name="Barker N."/>
            <person name="Li Z."/>
            <person name="Van de Peer Y."/>
            <person name="Mizrachi E."/>
        </authorList>
    </citation>
    <scope>NUCLEOTIDE SEQUENCE</scope>
    <source>
        <tissue evidence="2">Young leaves</tissue>
    </source>
</reference>
<protein>
    <submittedName>
        <fullName evidence="2">Uncharacterized protein</fullName>
    </submittedName>
</protein>
<dbReference type="OrthoDB" id="664875at2759"/>
<proteinExistence type="predicted"/>